<dbReference type="NCBIfam" id="NF000585">
    <property type="entry name" value="PRK00010.1"/>
    <property type="match status" value="1"/>
</dbReference>
<feature type="domain" description="Large ribosomal subunit protein uL5 N-terminal" evidence="6">
    <location>
        <begin position="31"/>
        <end position="86"/>
    </location>
</feature>
<keyword evidence="4" id="KW-0694">RNA-binding</keyword>
<evidence type="ECO:0000256" key="2">
    <source>
        <dbReference type="ARBA" id="ARBA00022980"/>
    </source>
</evidence>
<evidence type="ECO:0000313" key="9">
    <source>
        <dbReference type="Proteomes" id="UP000765802"/>
    </source>
</evidence>
<dbReference type="RefSeq" id="WP_187255353.1">
    <property type="nucleotide sequence ID" value="NZ_JBHULF010000006.1"/>
</dbReference>
<dbReference type="InterPro" id="IPR031310">
    <property type="entry name" value="Ribosomal_uL5_N"/>
</dbReference>
<dbReference type="PIRSF" id="PIRSF002161">
    <property type="entry name" value="Ribosomal_L5"/>
    <property type="match status" value="1"/>
</dbReference>
<dbReference type="EMBL" id="MBUA01000001">
    <property type="protein sequence ID" value="MBC6490024.1"/>
    <property type="molecule type" value="Genomic_DNA"/>
</dbReference>
<evidence type="ECO:0000256" key="1">
    <source>
        <dbReference type="ARBA" id="ARBA00008553"/>
    </source>
</evidence>
<dbReference type="SUPFAM" id="SSF55282">
    <property type="entry name" value="RL5-like"/>
    <property type="match status" value="1"/>
</dbReference>
<dbReference type="Pfam" id="PF00281">
    <property type="entry name" value="Ribosomal_L5"/>
    <property type="match status" value="1"/>
</dbReference>
<dbReference type="Proteomes" id="UP000765802">
    <property type="component" value="Unassembled WGS sequence"/>
</dbReference>
<comment type="similarity">
    <text evidence="1 4 5">Belongs to the universal ribosomal protein uL5 family.</text>
</comment>
<keyword evidence="3 4" id="KW-0687">Ribonucleoprotein</keyword>
<evidence type="ECO:0000259" key="6">
    <source>
        <dbReference type="Pfam" id="PF00281"/>
    </source>
</evidence>
<dbReference type="Pfam" id="PF00673">
    <property type="entry name" value="Ribosomal_L5_C"/>
    <property type="match status" value="1"/>
</dbReference>
<dbReference type="InterPro" id="IPR020930">
    <property type="entry name" value="Ribosomal_uL5_bac-type"/>
</dbReference>
<dbReference type="InterPro" id="IPR002132">
    <property type="entry name" value="Ribosomal_uL5"/>
</dbReference>
<feature type="domain" description="Large ribosomal subunit protein uL5 C-terminal" evidence="7">
    <location>
        <begin position="90"/>
        <end position="183"/>
    </location>
</feature>
<evidence type="ECO:0000256" key="3">
    <source>
        <dbReference type="ARBA" id="ARBA00023274"/>
    </source>
</evidence>
<name>A0ABR7M4T9_9BACT</name>
<evidence type="ECO:0000259" key="7">
    <source>
        <dbReference type="Pfam" id="PF00673"/>
    </source>
</evidence>
<dbReference type="HAMAP" id="MF_01333_B">
    <property type="entry name" value="Ribosomal_uL5_B"/>
    <property type="match status" value="1"/>
</dbReference>
<dbReference type="InterPro" id="IPR031309">
    <property type="entry name" value="Ribosomal_uL5_C"/>
</dbReference>
<evidence type="ECO:0000313" key="8">
    <source>
        <dbReference type="EMBL" id="MBC6490024.1"/>
    </source>
</evidence>
<accession>A0ABR7M4T9</accession>
<keyword evidence="2 4" id="KW-0689">Ribosomal protein</keyword>
<reference evidence="8 9" key="1">
    <citation type="submission" date="2016-07" db="EMBL/GenBank/DDBJ databases">
        <title>Genome analysis of Flavihumibacter stibioxidans YS-17.</title>
        <authorList>
            <person name="Shi K."/>
            <person name="Han Y."/>
            <person name="Wang G."/>
        </authorList>
    </citation>
    <scope>NUCLEOTIDE SEQUENCE [LARGE SCALE GENOMIC DNA]</scope>
    <source>
        <strain evidence="8 9">YS-17</strain>
    </source>
</reference>
<evidence type="ECO:0000256" key="5">
    <source>
        <dbReference type="RuleBase" id="RU003930"/>
    </source>
</evidence>
<dbReference type="Gene3D" id="3.30.1440.10">
    <property type="match status" value="1"/>
</dbReference>
<organism evidence="8 9">
    <name type="scientific">Flavihumibacter stibioxidans</name>
    <dbReference type="NCBI Taxonomy" id="1834163"/>
    <lineage>
        <taxon>Bacteria</taxon>
        <taxon>Pseudomonadati</taxon>
        <taxon>Bacteroidota</taxon>
        <taxon>Chitinophagia</taxon>
        <taxon>Chitinophagales</taxon>
        <taxon>Chitinophagaceae</taxon>
        <taxon>Flavihumibacter</taxon>
    </lineage>
</organism>
<keyword evidence="4" id="KW-0820">tRNA-binding</keyword>
<comment type="caution">
    <text evidence="8">The sequence shown here is derived from an EMBL/GenBank/DDBJ whole genome shotgun (WGS) entry which is preliminary data.</text>
</comment>
<proteinExistence type="inferred from homology"/>
<dbReference type="PANTHER" id="PTHR11994">
    <property type="entry name" value="60S RIBOSOMAL PROTEIN L11-RELATED"/>
    <property type="match status" value="1"/>
</dbReference>
<keyword evidence="9" id="KW-1185">Reference proteome</keyword>
<keyword evidence="4" id="KW-0699">rRNA-binding</keyword>
<comment type="function">
    <text evidence="4">This is 1 of the proteins that bind and probably mediate the attachment of the 5S RNA into the large ribosomal subunit, where it forms part of the central protuberance. In the 70S ribosome it contacts protein S13 of the 30S subunit (bridge B1b), connecting the 2 subunits; this bridge is implicated in subunit movement. Contacts the P site tRNA; the 5S rRNA and some of its associated proteins might help stabilize positioning of ribosome-bound tRNAs.</text>
</comment>
<dbReference type="InterPro" id="IPR022803">
    <property type="entry name" value="Ribosomal_uL5_dom_sf"/>
</dbReference>
<dbReference type="GO" id="GO:0005840">
    <property type="term" value="C:ribosome"/>
    <property type="evidence" value="ECO:0007669"/>
    <property type="project" value="UniProtKB-KW"/>
</dbReference>
<sequence>MSTVKYTPRLADKYKKEVVPALMKKFGYGTVMQAPKLTKICLNRGVNGAVADKKLVDIAVDELTTITGQKAVATMSKKDISNFKLRKNMPIGARVTLRGEKMFEFLDRLIAVSLPRVRDFKGVSEKAFDGRGNYTLGVTEQIIFPEIDIDKVNKITGLDITFVTTANTNEEAYELLKELGMPFKNIRKGENQ</sequence>
<gene>
    <name evidence="4" type="primary">rplE</name>
    <name evidence="8" type="ORF">BC349_03520</name>
</gene>
<protein>
    <recommendedName>
        <fullName evidence="4">Large ribosomal subunit protein uL5</fullName>
    </recommendedName>
</protein>
<comment type="subunit">
    <text evidence="4">Part of the 50S ribosomal subunit; part of the 5S rRNA/L5/L18/L25 subcomplex. Contacts the 5S rRNA and the P site tRNA. Forms a bridge to the 30S subunit in the 70S ribosome.</text>
</comment>
<evidence type="ECO:0000256" key="4">
    <source>
        <dbReference type="HAMAP-Rule" id="MF_01333"/>
    </source>
</evidence>